<proteinExistence type="predicted"/>
<dbReference type="Pfam" id="PF10592">
    <property type="entry name" value="AIPR"/>
    <property type="match status" value="1"/>
</dbReference>
<reference evidence="2 3" key="1">
    <citation type="submission" date="2016-11" db="EMBL/GenBank/DDBJ databases">
        <authorList>
            <person name="Jaros S."/>
            <person name="Januszkiewicz K."/>
            <person name="Wedrychowicz H."/>
        </authorList>
    </citation>
    <scope>NUCLEOTIDE SEQUENCE [LARGE SCALE GENOMIC DNA]</scope>
    <source>
        <strain evidence="2 3">DSM 44666</strain>
    </source>
</reference>
<protein>
    <submittedName>
        <fullName evidence="2">AIPR protein</fullName>
    </submittedName>
</protein>
<dbReference type="AlphaFoldDB" id="A0A1M5ADA3"/>
<accession>A0A1M5ADA3</accession>
<dbReference type="RefSeq" id="WP_073156905.1">
    <property type="nucleotide sequence ID" value="NZ_FQVL01000013.1"/>
</dbReference>
<sequence>MDRITKSLLNDYQDQFQLENYKEDKLFEMFSSYAVISHYARGEFDIQDVVTGGTNDSGIDGLAFIASGQLIDSVDKLTNLLTKQFQVVPEIKMIFIQSKTSPKFDSGDILKFWHGVKRFLVDESHTRRNKDIEEKAEILRYITEHPLNFESISVKLFYVTTGNYYGVKSETLEGVKQDIHQEIREINITRDVEMNFLGAFEIQKYYKKTKHRPFAKIKFERHVLLPEIEDIEQAFIGYLPLVEFKKLIVDQEGELKKGIYYDNVRDFKGEVNQVNQDIAKTMRSSKPDQLAVLNNGITIVAKKITQSRDMFHLEDYQIVNGCQTSHMIYHYFEEIDIHNVGVQVKLIVAENDQVTNEIIKATNNQTPVKREELLALSDYQKQLEDYYHSFERSSLRLYYERRSDQYAFDNEIKKVRVIDIKQQLRSFTAMFLEQPELSKLRFEDLTKQISGRYFLKNHQHIVYYTAAFALYKLEYFFRNRRIDSKYRKFTYHLLMILKYEINQEAKKPRLNSSDMEKYCNNIIHTLNSDLALNYFHRAIQLIEQLVPDLHNKSIPKSRILAKNIKKAVYNR</sequence>
<name>A0A1M5ADA3_9BACL</name>
<dbReference type="OrthoDB" id="9806213at2"/>
<feature type="domain" description="Abortive phage infection protein C-terminal" evidence="1">
    <location>
        <begin position="261"/>
        <end position="522"/>
    </location>
</feature>
<evidence type="ECO:0000313" key="3">
    <source>
        <dbReference type="Proteomes" id="UP000184476"/>
    </source>
</evidence>
<gene>
    <name evidence="2" type="ORF">SAMN05444392_11327</name>
</gene>
<organism evidence="2 3">
    <name type="scientific">Seinonella peptonophila</name>
    <dbReference type="NCBI Taxonomy" id="112248"/>
    <lineage>
        <taxon>Bacteria</taxon>
        <taxon>Bacillati</taxon>
        <taxon>Bacillota</taxon>
        <taxon>Bacilli</taxon>
        <taxon>Bacillales</taxon>
        <taxon>Thermoactinomycetaceae</taxon>
        <taxon>Seinonella</taxon>
    </lineage>
</organism>
<dbReference type="Proteomes" id="UP000184476">
    <property type="component" value="Unassembled WGS sequence"/>
</dbReference>
<keyword evidence="3" id="KW-1185">Reference proteome</keyword>
<evidence type="ECO:0000259" key="1">
    <source>
        <dbReference type="Pfam" id="PF10592"/>
    </source>
</evidence>
<evidence type="ECO:0000313" key="2">
    <source>
        <dbReference type="EMBL" id="SHF27892.1"/>
    </source>
</evidence>
<dbReference type="STRING" id="112248.SAMN05444392_11327"/>
<dbReference type="InterPro" id="IPR018891">
    <property type="entry name" value="AIPR_C"/>
</dbReference>
<dbReference type="EMBL" id="FQVL01000013">
    <property type="protein sequence ID" value="SHF27892.1"/>
    <property type="molecule type" value="Genomic_DNA"/>
</dbReference>